<accession>A0AAV4WE96</accession>
<dbReference type="AlphaFoldDB" id="A0AAV4WE96"/>
<evidence type="ECO:0000313" key="2">
    <source>
        <dbReference type="Proteomes" id="UP001054945"/>
    </source>
</evidence>
<dbReference type="Proteomes" id="UP001054945">
    <property type="component" value="Unassembled WGS sequence"/>
</dbReference>
<name>A0AAV4WE96_CAEEX</name>
<evidence type="ECO:0000313" key="1">
    <source>
        <dbReference type="EMBL" id="GIY80693.1"/>
    </source>
</evidence>
<proteinExistence type="predicted"/>
<feature type="non-terminal residue" evidence="1">
    <location>
        <position position="1"/>
    </location>
</feature>
<sequence>PRDLLRYCSRSRASLKLFDYKEILEISGNPSRQEIIRGTTDKRTLCPGSMTTDKRME</sequence>
<comment type="caution">
    <text evidence="1">The sequence shown here is derived from an EMBL/GenBank/DDBJ whole genome shotgun (WGS) entry which is preliminary data.</text>
</comment>
<dbReference type="EMBL" id="BPLR01016045">
    <property type="protein sequence ID" value="GIY80693.1"/>
    <property type="molecule type" value="Genomic_DNA"/>
</dbReference>
<reference evidence="1 2" key="1">
    <citation type="submission" date="2021-06" db="EMBL/GenBank/DDBJ databases">
        <title>Caerostris extrusa draft genome.</title>
        <authorList>
            <person name="Kono N."/>
            <person name="Arakawa K."/>
        </authorList>
    </citation>
    <scope>NUCLEOTIDE SEQUENCE [LARGE SCALE GENOMIC DNA]</scope>
</reference>
<organism evidence="1 2">
    <name type="scientific">Caerostris extrusa</name>
    <name type="common">Bark spider</name>
    <name type="synonym">Caerostris bankana</name>
    <dbReference type="NCBI Taxonomy" id="172846"/>
    <lineage>
        <taxon>Eukaryota</taxon>
        <taxon>Metazoa</taxon>
        <taxon>Ecdysozoa</taxon>
        <taxon>Arthropoda</taxon>
        <taxon>Chelicerata</taxon>
        <taxon>Arachnida</taxon>
        <taxon>Araneae</taxon>
        <taxon>Araneomorphae</taxon>
        <taxon>Entelegynae</taxon>
        <taxon>Araneoidea</taxon>
        <taxon>Araneidae</taxon>
        <taxon>Caerostris</taxon>
    </lineage>
</organism>
<gene>
    <name evidence="1" type="ORF">CEXT_790451</name>
</gene>
<keyword evidence="2" id="KW-1185">Reference proteome</keyword>
<protein>
    <submittedName>
        <fullName evidence="1">Uncharacterized protein</fullName>
    </submittedName>
</protein>